<gene>
    <name evidence="11" type="ORF">AVDCRST_MAG77-515</name>
</gene>
<evidence type="ECO:0000256" key="2">
    <source>
        <dbReference type="ARBA" id="ARBA00001936"/>
    </source>
</evidence>
<keyword evidence="8" id="KW-0408">Iron</keyword>
<evidence type="ECO:0000313" key="11">
    <source>
        <dbReference type="EMBL" id="CAA9216996.1"/>
    </source>
</evidence>
<dbReference type="Gene3D" id="3.20.20.150">
    <property type="entry name" value="Divalent-metal-dependent TIM barrel enzymes"/>
    <property type="match status" value="1"/>
</dbReference>
<dbReference type="PANTHER" id="PTHR30387">
    <property type="entry name" value="MANNONATE DEHYDRATASE"/>
    <property type="match status" value="1"/>
</dbReference>
<dbReference type="GO" id="GO:0008198">
    <property type="term" value="F:ferrous iron binding"/>
    <property type="evidence" value="ECO:0007669"/>
    <property type="project" value="TreeGrafter"/>
</dbReference>
<reference evidence="11" key="1">
    <citation type="submission" date="2020-02" db="EMBL/GenBank/DDBJ databases">
        <authorList>
            <person name="Meier V. D."/>
        </authorList>
    </citation>
    <scope>NUCLEOTIDE SEQUENCE</scope>
    <source>
        <strain evidence="11">AVDCRST_MAG77</strain>
    </source>
</reference>
<evidence type="ECO:0000256" key="5">
    <source>
        <dbReference type="ARBA" id="ARBA00004892"/>
    </source>
</evidence>
<organism evidence="11">
    <name type="scientific">uncultured Chloroflexota bacterium</name>
    <dbReference type="NCBI Taxonomy" id="166587"/>
    <lineage>
        <taxon>Bacteria</taxon>
        <taxon>Bacillati</taxon>
        <taxon>Chloroflexota</taxon>
        <taxon>environmental samples</taxon>
    </lineage>
</organism>
<dbReference type="EC" id="4.2.1.8" evidence="7"/>
<accession>A0A6J4H905</accession>
<dbReference type="InterPro" id="IPR036237">
    <property type="entry name" value="Xyl_isomerase-like_sf"/>
</dbReference>
<keyword evidence="9" id="KW-0464">Manganese</keyword>
<dbReference type="GO" id="GO:0008927">
    <property type="term" value="F:mannonate dehydratase activity"/>
    <property type="evidence" value="ECO:0007669"/>
    <property type="project" value="UniProtKB-EC"/>
</dbReference>
<evidence type="ECO:0000256" key="1">
    <source>
        <dbReference type="ARBA" id="ARBA00001794"/>
    </source>
</evidence>
<evidence type="ECO:0000256" key="10">
    <source>
        <dbReference type="ARBA" id="ARBA00023239"/>
    </source>
</evidence>
<dbReference type="InterPro" id="IPR004628">
    <property type="entry name" value="Man_deHydtase"/>
</dbReference>
<comment type="function">
    <text evidence="4">Catalyzes the dehydration of D-mannonate.</text>
</comment>
<dbReference type="SUPFAM" id="SSF51658">
    <property type="entry name" value="Xylose isomerase-like"/>
    <property type="match status" value="1"/>
</dbReference>
<evidence type="ECO:0000256" key="3">
    <source>
        <dbReference type="ARBA" id="ARBA00001954"/>
    </source>
</evidence>
<dbReference type="GO" id="GO:0042840">
    <property type="term" value="P:D-glucuronate catabolic process"/>
    <property type="evidence" value="ECO:0007669"/>
    <property type="project" value="TreeGrafter"/>
</dbReference>
<dbReference type="GO" id="GO:0030145">
    <property type="term" value="F:manganese ion binding"/>
    <property type="evidence" value="ECO:0007669"/>
    <property type="project" value="TreeGrafter"/>
</dbReference>
<dbReference type="UniPathway" id="UPA00246"/>
<comment type="pathway">
    <text evidence="5">Carbohydrate metabolism; pentose and glucuronate interconversion.</text>
</comment>
<sequence>MYLGHQTHSLSDEKLQWIAQLGVEHVACENRQGIEREDGTWDVQGIRDAQARLKNWGITMDVLALALPSVIPTRQRFPEIILGTPGRDKAIETIQQNIRTAGEAGVPALKYNLNLMGVARTQRSKGRGGAMYSHFNYDEWPSHDAPEWGPMPAEKVWDNISYFLEKVVPVAEEAKVKLACHPHDPGIKEGIPLSEQYCVLGSVNGLKKFISMFESPYHCLNFCQGTITEMLEDPAAEIHDVIRYFGERQKIVMVHFRNIKGKVHNFEEVYPDNGDVDMLKAARTYKEAGFPGMLCPDHVPQSAVDQGGDKQFSFCLGYIAAAIQAANAS</sequence>
<comment type="similarity">
    <text evidence="6">Belongs to the mannonate dehydratase family.</text>
</comment>
<comment type="cofactor">
    <cofactor evidence="2">
        <name>Mn(2+)</name>
        <dbReference type="ChEBI" id="CHEBI:29035"/>
    </cofactor>
</comment>
<dbReference type="Pfam" id="PF03786">
    <property type="entry name" value="UxuA"/>
    <property type="match status" value="2"/>
</dbReference>
<comment type="cofactor">
    <cofactor evidence="3">
        <name>Fe(2+)</name>
        <dbReference type="ChEBI" id="CHEBI:29033"/>
    </cofactor>
</comment>
<keyword evidence="10 11" id="KW-0456">Lyase</keyword>
<evidence type="ECO:0000256" key="4">
    <source>
        <dbReference type="ARBA" id="ARBA00002713"/>
    </source>
</evidence>
<comment type="catalytic activity">
    <reaction evidence="1">
        <text>D-mannonate = 2-dehydro-3-deoxy-D-gluconate + H2O</text>
        <dbReference type="Rhea" id="RHEA:20097"/>
        <dbReference type="ChEBI" id="CHEBI:15377"/>
        <dbReference type="ChEBI" id="CHEBI:17767"/>
        <dbReference type="ChEBI" id="CHEBI:57990"/>
        <dbReference type="EC" id="4.2.1.8"/>
    </reaction>
</comment>
<dbReference type="EMBL" id="CADCTC010000018">
    <property type="protein sequence ID" value="CAA9216996.1"/>
    <property type="molecule type" value="Genomic_DNA"/>
</dbReference>
<evidence type="ECO:0000256" key="9">
    <source>
        <dbReference type="ARBA" id="ARBA00023211"/>
    </source>
</evidence>
<dbReference type="PANTHER" id="PTHR30387:SF2">
    <property type="entry name" value="MANNONATE DEHYDRATASE"/>
    <property type="match status" value="1"/>
</dbReference>
<evidence type="ECO:0000256" key="8">
    <source>
        <dbReference type="ARBA" id="ARBA00023004"/>
    </source>
</evidence>
<proteinExistence type="inferred from homology"/>
<name>A0A6J4H905_9CHLR</name>
<protein>
    <recommendedName>
        <fullName evidence="7">mannonate dehydratase</fullName>
        <ecNumber evidence="7">4.2.1.8</ecNumber>
    </recommendedName>
</protein>
<evidence type="ECO:0000256" key="6">
    <source>
        <dbReference type="ARBA" id="ARBA00007389"/>
    </source>
</evidence>
<dbReference type="AlphaFoldDB" id="A0A6J4H905"/>
<evidence type="ECO:0000256" key="7">
    <source>
        <dbReference type="ARBA" id="ARBA00012927"/>
    </source>
</evidence>